<dbReference type="WBParaSite" id="ACOC_0001006601-mRNA-1">
    <property type="protein sequence ID" value="ACOC_0001006601-mRNA-1"/>
    <property type="gene ID" value="ACOC_0001006601"/>
</dbReference>
<keyword evidence="2" id="KW-1185">Reference proteome</keyword>
<evidence type="ECO:0000313" key="3">
    <source>
        <dbReference type="WBParaSite" id="ACOC_0001006601-mRNA-1"/>
    </source>
</evidence>
<proteinExistence type="predicted"/>
<organism evidence="3">
    <name type="scientific">Angiostrongylus costaricensis</name>
    <name type="common">Nematode worm</name>
    <dbReference type="NCBI Taxonomy" id="334426"/>
    <lineage>
        <taxon>Eukaryota</taxon>
        <taxon>Metazoa</taxon>
        <taxon>Ecdysozoa</taxon>
        <taxon>Nematoda</taxon>
        <taxon>Chromadorea</taxon>
        <taxon>Rhabditida</taxon>
        <taxon>Rhabditina</taxon>
        <taxon>Rhabditomorpha</taxon>
        <taxon>Strongyloidea</taxon>
        <taxon>Metastrongylidae</taxon>
        <taxon>Angiostrongylus</taxon>
    </lineage>
</organism>
<reference evidence="1 2" key="2">
    <citation type="submission" date="2018-11" db="EMBL/GenBank/DDBJ databases">
        <authorList>
            <consortium name="Pathogen Informatics"/>
        </authorList>
    </citation>
    <scope>NUCLEOTIDE SEQUENCE [LARGE SCALE GENOMIC DNA]</scope>
    <source>
        <strain evidence="1 2">Costa Rica</strain>
    </source>
</reference>
<accession>A0A0R3PVK2</accession>
<evidence type="ECO:0000313" key="1">
    <source>
        <dbReference type="EMBL" id="VDM61652.1"/>
    </source>
</evidence>
<dbReference type="Proteomes" id="UP000267027">
    <property type="component" value="Unassembled WGS sequence"/>
</dbReference>
<sequence>MHHIHTITGLVEVLGEYERLFDLTFSDLMKAFDSFEIEAVTEALDYQDAPTQFANIFHELFKDFTSKISPFHNDINIVIKRAVRTPSRQNCLPPPIRSFL</sequence>
<gene>
    <name evidence="1" type="ORF">ACOC_LOCUS10067</name>
</gene>
<evidence type="ECO:0000313" key="2">
    <source>
        <dbReference type="Proteomes" id="UP000267027"/>
    </source>
</evidence>
<dbReference type="OrthoDB" id="410104at2759"/>
<reference evidence="3" key="1">
    <citation type="submission" date="2017-02" db="UniProtKB">
        <authorList>
            <consortium name="WormBaseParasite"/>
        </authorList>
    </citation>
    <scope>IDENTIFICATION</scope>
</reference>
<dbReference type="AlphaFoldDB" id="A0A0R3PVK2"/>
<name>A0A0R3PVK2_ANGCS</name>
<dbReference type="EMBL" id="UYYA01004403">
    <property type="protein sequence ID" value="VDM61652.1"/>
    <property type="molecule type" value="Genomic_DNA"/>
</dbReference>
<protein>
    <submittedName>
        <fullName evidence="3">Reverse transcriptase domain-containing protein</fullName>
    </submittedName>
</protein>